<evidence type="ECO:0000256" key="6">
    <source>
        <dbReference type="ARBA" id="ARBA00023239"/>
    </source>
</evidence>
<evidence type="ECO:0000259" key="8">
    <source>
        <dbReference type="SMART" id="SM00752"/>
    </source>
</evidence>
<dbReference type="Proteomes" id="UP000475214">
    <property type="component" value="Unassembled WGS sequence"/>
</dbReference>
<comment type="subcellular location">
    <subcellularLocation>
        <location evidence="1">Endomembrane system</location>
        <topology evidence="1">Multi-pass membrane protein</topology>
    </subcellularLocation>
</comment>
<protein>
    <submittedName>
        <fullName evidence="9">HTTM domain-containing protein</fullName>
    </submittedName>
</protein>
<feature type="transmembrane region" description="Helical" evidence="7">
    <location>
        <begin position="151"/>
        <end position="175"/>
    </location>
</feature>
<evidence type="ECO:0000313" key="10">
    <source>
        <dbReference type="Proteomes" id="UP000475214"/>
    </source>
</evidence>
<evidence type="ECO:0000256" key="2">
    <source>
        <dbReference type="ARBA" id="ARBA00022692"/>
    </source>
</evidence>
<accession>A0A6L9SCG6</accession>
<gene>
    <name evidence="9" type="ORF">G1H10_21595</name>
</gene>
<keyword evidence="10" id="KW-1185">Reference proteome</keyword>
<feature type="transmembrane region" description="Helical" evidence="7">
    <location>
        <begin position="239"/>
        <end position="260"/>
    </location>
</feature>
<evidence type="ECO:0000256" key="5">
    <source>
        <dbReference type="ARBA" id="ARBA00023157"/>
    </source>
</evidence>
<organism evidence="9 10">
    <name type="scientific">Phytoactinopolyspora halotolerans</name>
    <dbReference type="NCBI Taxonomy" id="1981512"/>
    <lineage>
        <taxon>Bacteria</taxon>
        <taxon>Bacillati</taxon>
        <taxon>Actinomycetota</taxon>
        <taxon>Actinomycetes</taxon>
        <taxon>Jiangellales</taxon>
        <taxon>Jiangellaceae</taxon>
        <taxon>Phytoactinopolyspora</taxon>
    </lineage>
</organism>
<sequence length="475" mass="53921">MAVGTELRAAATWREAAARPVNGASAAFFRIAFGIAMLVNVLLYLPTLVHEYYVDTSFHFSYAWFDFIKPLPGFGIHAVYVVQGLLAILIALGLWYRRAVAGFFVLHTYVVLIDSTYFQNHEYLISLVSFLMIFMPLERRWSLDAWRRPDLASSTIPAWVVWLIRFQFGIVYFYGGVAKLNSDWLQGEPLRMWLHARTDIPIIGPLFEHEPIVLFMTYGSLIFDLAITFLLLHRRTQVPAFLVACCFHLLNVRLFGLFVFPWLMIAASTIYFRPDWPERVWAWVVALRAAAPVARARARVQRVAAGRGRVGDGDSTSTLRAEGGPQPRISSTLATFLAVWAAVQILVPLRHVLIPGSPNWTEEGHRFSWHMKLRDKQGTGVFYVTENGATWRVEASEHLNALQEFRLYGHPERLVRFAHYLSDQHDGAEVRAVTSVSLNGRAPAPIVDPKIDLASAQLVWWGHADWIRPLDTPLP</sequence>
<dbReference type="SMART" id="SM00752">
    <property type="entry name" value="HTTM"/>
    <property type="match status" value="1"/>
</dbReference>
<dbReference type="RefSeq" id="WP_163741640.1">
    <property type="nucleotide sequence ID" value="NZ_JAAGOA010000017.1"/>
</dbReference>
<dbReference type="GO" id="GO:0019842">
    <property type="term" value="F:vitamin binding"/>
    <property type="evidence" value="ECO:0007669"/>
    <property type="project" value="TreeGrafter"/>
</dbReference>
<dbReference type="InterPro" id="IPR011020">
    <property type="entry name" value="HTTM-like"/>
</dbReference>
<dbReference type="Pfam" id="PF05090">
    <property type="entry name" value="HTTM"/>
    <property type="match status" value="1"/>
</dbReference>
<evidence type="ECO:0000256" key="1">
    <source>
        <dbReference type="ARBA" id="ARBA00004127"/>
    </source>
</evidence>
<feature type="transmembrane region" description="Helical" evidence="7">
    <location>
        <begin position="74"/>
        <end position="92"/>
    </location>
</feature>
<keyword evidence="3 7" id="KW-1133">Transmembrane helix</keyword>
<dbReference type="PANTHER" id="PTHR12639">
    <property type="entry name" value="VITAMIN K-DEPENDENT GAMMA-CARBOXYLASE"/>
    <property type="match status" value="1"/>
</dbReference>
<evidence type="ECO:0000256" key="4">
    <source>
        <dbReference type="ARBA" id="ARBA00023136"/>
    </source>
</evidence>
<proteinExistence type="predicted"/>
<dbReference type="AlphaFoldDB" id="A0A6L9SCG6"/>
<comment type="caution">
    <text evidence="9">The sequence shown here is derived from an EMBL/GenBank/DDBJ whole genome shotgun (WGS) entry which is preliminary data.</text>
</comment>
<keyword evidence="5" id="KW-1015">Disulfide bond</keyword>
<feature type="transmembrane region" description="Helical" evidence="7">
    <location>
        <begin position="212"/>
        <end position="232"/>
    </location>
</feature>
<keyword evidence="6" id="KW-0456">Lyase</keyword>
<evidence type="ECO:0000256" key="7">
    <source>
        <dbReference type="SAM" id="Phobius"/>
    </source>
</evidence>
<name>A0A6L9SCG6_9ACTN</name>
<dbReference type="InterPro" id="IPR007782">
    <property type="entry name" value="VKG_COase"/>
</dbReference>
<dbReference type="PANTHER" id="PTHR12639:SF7">
    <property type="entry name" value="HTTM DOMAIN-CONTAINING PROTEIN"/>
    <property type="match status" value="1"/>
</dbReference>
<dbReference type="GO" id="GO:0008488">
    <property type="term" value="F:gamma-glutamyl carboxylase activity"/>
    <property type="evidence" value="ECO:0007669"/>
    <property type="project" value="InterPro"/>
</dbReference>
<evidence type="ECO:0000256" key="3">
    <source>
        <dbReference type="ARBA" id="ARBA00022989"/>
    </source>
</evidence>
<dbReference type="InterPro" id="IPR053934">
    <property type="entry name" value="HTTM_dom"/>
</dbReference>
<feature type="transmembrane region" description="Helical" evidence="7">
    <location>
        <begin position="27"/>
        <end position="45"/>
    </location>
</feature>
<evidence type="ECO:0000313" key="9">
    <source>
        <dbReference type="EMBL" id="NEE02763.1"/>
    </source>
</evidence>
<dbReference type="EMBL" id="JAAGOA010000017">
    <property type="protein sequence ID" value="NEE02763.1"/>
    <property type="molecule type" value="Genomic_DNA"/>
</dbReference>
<reference evidence="9 10" key="1">
    <citation type="submission" date="2020-02" db="EMBL/GenBank/DDBJ databases">
        <authorList>
            <person name="Li X.-J."/>
            <person name="Han X.-M."/>
        </authorList>
    </citation>
    <scope>NUCLEOTIDE SEQUENCE [LARGE SCALE GENOMIC DNA]</scope>
    <source>
        <strain evidence="9 10">CCTCC AB 2017055</strain>
    </source>
</reference>
<keyword evidence="4 7" id="KW-0472">Membrane</keyword>
<keyword evidence="2 7" id="KW-0812">Transmembrane</keyword>
<dbReference type="GO" id="GO:0012505">
    <property type="term" value="C:endomembrane system"/>
    <property type="evidence" value="ECO:0007669"/>
    <property type="project" value="UniProtKB-SubCell"/>
</dbReference>
<feature type="domain" description="HTTM-like" evidence="8">
    <location>
        <begin position="18"/>
        <end position="276"/>
    </location>
</feature>
<dbReference type="Pfam" id="PF22777">
    <property type="entry name" value="VKGC_lumenal_dom"/>
    <property type="match status" value="1"/>
</dbReference>
<dbReference type="InterPro" id="IPR053935">
    <property type="entry name" value="VKGC_lumenal_dom"/>
</dbReference>